<keyword evidence="2" id="KW-1185">Reference proteome</keyword>
<dbReference type="AlphaFoldDB" id="A0A3N4JN86"/>
<dbReference type="InterPro" id="IPR036397">
    <property type="entry name" value="RNaseH_sf"/>
</dbReference>
<dbReference type="EMBL" id="ML120427">
    <property type="protein sequence ID" value="RPA95354.1"/>
    <property type="molecule type" value="Genomic_DNA"/>
</dbReference>
<organism evidence="1 2">
    <name type="scientific">Choiromyces venosus 120613-1</name>
    <dbReference type="NCBI Taxonomy" id="1336337"/>
    <lineage>
        <taxon>Eukaryota</taxon>
        <taxon>Fungi</taxon>
        <taxon>Dikarya</taxon>
        <taxon>Ascomycota</taxon>
        <taxon>Pezizomycotina</taxon>
        <taxon>Pezizomycetes</taxon>
        <taxon>Pezizales</taxon>
        <taxon>Tuberaceae</taxon>
        <taxon>Choiromyces</taxon>
    </lineage>
</organism>
<evidence type="ECO:0008006" key="3">
    <source>
        <dbReference type="Google" id="ProtNLM"/>
    </source>
</evidence>
<protein>
    <recommendedName>
        <fullName evidence="3">Tc1-like transposase DDE domain-containing protein</fullName>
    </recommendedName>
</protein>
<dbReference type="OrthoDB" id="5410741at2759"/>
<gene>
    <name evidence="1" type="ORF">L873DRAFT_1813051</name>
</gene>
<dbReference type="GO" id="GO:0003676">
    <property type="term" value="F:nucleic acid binding"/>
    <property type="evidence" value="ECO:0007669"/>
    <property type="project" value="InterPro"/>
</dbReference>
<dbReference type="Gene3D" id="3.30.420.10">
    <property type="entry name" value="Ribonuclease H-like superfamily/Ribonuclease H"/>
    <property type="match status" value="1"/>
</dbReference>
<reference evidence="1 2" key="1">
    <citation type="journal article" date="2018" name="Nat. Ecol. Evol.">
        <title>Pezizomycetes genomes reveal the molecular basis of ectomycorrhizal truffle lifestyle.</title>
        <authorList>
            <person name="Murat C."/>
            <person name="Payen T."/>
            <person name="Noel B."/>
            <person name="Kuo A."/>
            <person name="Morin E."/>
            <person name="Chen J."/>
            <person name="Kohler A."/>
            <person name="Krizsan K."/>
            <person name="Balestrini R."/>
            <person name="Da Silva C."/>
            <person name="Montanini B."/>
            <person name="Hainaut M."/>
            <person name="Levati E."/>
            <person name="Barry K.W."/>
            <person name="Belfiori B."/>
            <person name="Cichocki N."/>
            <person name="Clum A."/>
            <person name="Dockter R.B."/>
            <person name="Fauchery L."/>
            <person name="Guy J."/>
            <person name="Iotti M."/>
            <person name="Le Tacon F."/>
            <person name="Lindquist E.A."/>
            <person name="Lipzen A."/>
            <person name="Malagnac F."/>
            <person name="Mello A."/>
            <person name="Molinier V."/>
            <person name="Miyauchi S."/>
            <person name="Poulain J."/>
            <person name="Riccioni C."/>
            <person name="Rubini A."/>
            <person name="Sitrit Y."/>
            <person name="Splivallo R."/>
            <person name="Traeger S."/>
            <person name="Wang M."/>
            <person name="Zifcakova L."/>
            <person name="Wipf D."/>
            <person name="Zambonelli A."/>
            <person name="Paolocci F."/>
            <person name="Nowrousian M."/>
            <person name="Ottonello S."/>
            <person name="Baldrian P."/>
            <person name="Spatafora J.W."/>
            <person name="Henrissat B."/>
            <person name="Nagy L.G."/>
            <person name="Aury J.M."/>
            <person name="Wincker P."/>
            <person name="Grigoriev I.V."/>
            <person name="Bonfante P."/>
            <person name="Martin F.M."/>
        </authorList>
    </citation>
    <scope>NUCLEOTIDE SEQUENCE [LARGE SCALE GENOMIC DNA]</scope>
    <source>
        <strain evidence="1 2">120613-1</strain>
    </source>
</reference>
<proteinExistence type="predicted"/>
<sequence length="93" mass="10954">MYGFQQYKIIWPANSPELNPIEELWRRMKDRLFQANKEGVLRTVDAMKDVTKEIWDDIALDDELHRESHTAGSDLGLIPRFMAVRCEASWFVI</sequence>
<name>A0A3N4JN86_9PEZI</name>
<accession>A0A3N4JN86</accession>
<evidence type="ECO:0000313" key="2">
    <source>
        <dbReference type="Proteomes" id="UP000276215"/>
    </source>
</evidence>
<dbReference type="Proteomes" id="UP000276215">
    <property type="component" value="Unassembled WGS sequence"/>
</dbReference>
<evidence type="ECO:0000313" key="1">
    <source>
        <dbReference type="EMBL" id="RPA95354.1"/>
    </source>
</evidence>